<reference evidence="6" key="1">
    <citation type="submission" date="2025-08" db="UniProtKB">
        <authorList>
            <consortium name="Ensembl"/>
        </authorList>
    </citation>
    <scope>IDENTIFICATION</scope>
</reference>
<evidence type="ECO:0000259" key="5">
    <source>
        <dbReference type="PROSITE" id="PS50041"/>
    </source>
</evidence>
<feature type="domain" description="C-type lectin" evidence="5">
    <location>
        <begin position="156"/>
        <end position="275"/>
    </location>
</feature>
<dbReference type="InParanoid" id="A0A3Q3LNS0"/>
<evidence type="ECO:0000256" key="3">
    <source>
        <dbReference type="SAM" id="Coils"/>
    </source>
</evidence>
<dbReference type="SUPFAM" id="SSF56436">
    <property type="entry name" value="C-type lectin-like"/>
    <property type="match status" value="1"/>
</dbReference>
<dbReference type="RefSeq" id="XP_026179944.1">
    <property type="nucleotide sequence ID" value="XM_026324159.2"/>
</dbReference>
<keyword evidence="2" id="KW-1015">Disulfide bond</keyword>
<keyword evidence="7" id="KW-1185">Reference proteome</keyword>
<dbReference type="PANTHER" id="PTHR22803">
    <property type="entry name" value="MANNOSE, PHOSPHOLIPASE, LECTIN RECEPTOR RELATED"/>
    <property type="match status" value="1"/>
</dbReference>
<dbReference type="Pfam" id="PF00059">
    <property type="entry name" value="Lectin_C"/>
    <property type="match status" value="1"/>
</dbReference>
<dbReference type="FunCoup" id="A0A3Q3LNS0">
    <property type="interactions" value="780"/>
</dbReference>
<dbReference type="InterPro" id="IPR050111">
    <property type="entry name" value="C-type_lectin/snaclec_domain"/>
</dbReference>
<accession>A0A3Q3LNS0</accession>
<dbReference type="CDD" id="cd03590">
    <property type="entry name" value="CLECT_DC-SIGN_like"/>
    <property type="match status" value="1"/>
</dbReference>
<sequence length="281" mass="31831">MMADNQYDNNIDTTALWIKEPPHVFFSGVYRFRRWLFPALVAVVILVLIIAVGASNTKTSNHLWTVEQSVSNLNNVIQSLNASLQHTQETAKEVKQLQAAVDSNKIQMTSVAEALKQLSVLDSLSNSIAGLKCSLERIMNNSSAEGKCCPLGWDGFGSSCYFFSKVALSWDEARVWCDNHGSHLVILRTDKEWDFVTSRSAPDSYWVGLTDGRTGKWEWVNHTPYIIERRRWEPGQPDNWTEHGLGPGDEDCAHLRYNGRLNDLHCSTKLRYICQKHNQSS</sequence>
<dbReference type="GO" id="GO:0030246">
    <property type="term" value="F:carbohydrate binding"/>
    <property type="evidence" value="ECO:0007669"/>
    <property type="project" value="UniProtKB-KW"/>
</dbReference>
<dbReference type="PROSITE" id="PS00615">
    <property type="entry name" value="C_TYPE_LECTIN_1"/>
    <property type="match status" value="1"/>
</dbReference>
<protein>
    <submittedName>
        <fullName evidence="6">Asialoglycoprotein receptor-like 2</fullName>
    </submittedName>
</protein>
<keyword evidence="4" id="KW-0472">Membrane</keyword>
<evidence type="ECO:0000313" key="7">
    <source>
        <dbReference type="Proteomes" id="UP000261640"/>
    </source>
</evidence>
<dbReference type="AlphaFoldDB" id="A0A3Q3LNS0"/>
<proteinExistence type="predicted"/>
<dbReference type="InterPro" id="IPR001304">
    <property type="entry name" value="C-type_lectin-like"/>
</dbReference>
<reference evidence="6" key="2">
    <citation type="submission" date="2025-09" db="UniProtKB">
        <authorList>
            <consortium name="Ensembl"/>
        </authorList>
    </citation>
    <scope>IDENTIFICATION</scope>
</reference>
<dbReference type="CTD" id="101882127"/>
<dbReference type="InterPro" id="IPR016187">
    <property type="entry name" value="CTDL_fold"/>
</dbReference>
<dbReference type="Gene3D" id="3.10.100.10">
    <property type="entry name" value="Mannose-Binding Protein A, subunit A"/>
    <property type="match status" value="1"/>
</dbReference>
<feature type="coiled-coil region" evidence="3">
    <location>
        <begin position="70"/>
        <end position="97"/>
    </location>
</feature>
<dbReference type="InterPro" id="IPR018378">
    <property type="entry name" value="C-type_lectin_CS"/>
</dbReference>
<feature type="transmembrane region" description="Helical" evidence="4">
    <location>
        <begin position="35"/>
        <end position="54"/>
    </location>
</feature>
<organism evidence="6 7">
    <name type="scientific">Mastacembelus armatus</name>
    <name type="common">zig-zag eel</name>
    <dbReference type="NCBI Taxonomy" id="205130"/>
    <lineage>
        <taxon>Eukaryota</taxon>
        <taxon>Metazoa</taxon>
        <taxon>Chordata</taxon>
        <taxon>Craniata</taxon>
        <taxon>Vertebrata</taxon>
        <taxon>Euteleostomi</taxon>
        <taxon>Actinopterygii</taxon>
        <taxon>Neopterygii</taxon>
        <taxon>Teleostei</taxon>
        <taxon>Neoteleostei</taxon>
        <taxon>Acanthomorphata</taxon>
        <taxon>Anabantaria</taxon>
        <taxon>Synbranchiformes</taxon>
        <taxon>Mastacembelidae</taxon>
        <taxon>Mastacembelus</taxon>
    </lineage>
</organism>
<keyword evidence="1" id="KW-0430">Lectin</keyword>
<evidence type="ECO:0000256" key="1">
    <source>
        <dbReference type="ARBA" id="ARBA00022734"/>
    </source>
</evidence>
<dbReference type="STRING" id="205130.ENSMAMP00000015843"/>
<dbReference type="Ensembl" id="ENSMAMT00000016275.2">
    <property type="protein sequence ID" value="ENSMAMP00000015843.1"/>
    <property type="gene ID" value="ENSMAMG00000010744.2"/>
</dbReference>
<dbReference type="GeneID" id="113140408"/>
<evidence type="ECO:0000256" key="4">
    <source>
        <dbReference type="SAM" id="Phobius"/>
    </source>
</evidence>
<keyword evidence="3" id="KW-0175">Coiled coil</keyword>
<evidence type="ECO:0000313" key="6">
    <source>
        <dbReference type="Ensembl" id="ENSMAMP00000015843.1"/>
    </source>
</evidence>
<dbReference type="InterPro" id="IPR033989">
    <property type="entry name" value="CD209-like_CTLD"/>
</dbReference>
<dbReference type="Proteomes" id="UP000261640">
    <property type="component" value="Unplaced"/>
</dbReference>
<name>A0A3Q3LNS0_9TELE</name>
<dbReference type="InterPro" id="IPR016186">
    <property type="entry name" value="C-type_lectin-like/link_sf"/>
</dbReference>
<keyword evidence="4" id="KW-0812">Transmembrane</keyword>
<keyword evidence="4" id="KW-1133">Transmembrane helix</keyword>
<dbReference type="SMART" id="SM00034">
    <property type="entry name" value="CLECT"/>
    <property type="match status" value="1"/>
</dbReference>
<dbReference type="GeneTree" id="ENSGT00940000165297"/>
<evidence type="ECO:0000256" key="2">
    <source>
        <dbReference type="ARBA" id="ARBA00023157"/>
    </source>
</evidence>
<dbReference type="OrthoDB" id="2142683at2759"/>
<dbReference type="PROSITE" id="PS50041">
    <property type="entry name" value="C_TYPE_LECTIN_2"/>
    <property type="match status" value="1"/>
</dbReference>